<feature type="chain" id="PRO_5008789156" evidence="2">
    <location>
        <begin position="17"/>
        <end position="232"/>
    </location>
</feature>
<sequence>MKTFIPFCLLIGVAFAVPLDTKSLNDAVKEDAKVDNISELREKLRNLNNMLGKLDGNLQQPAKAEALNKLASKEPVDEDEAEVLPAIIPELSKETQNLLEVISREIEKAPISNPQEEEASKDDDVNELELAANQVAKEQQRKELIAEMKPLKPFTLNGHFEPFEDQETQHQHDTWFNAPLPDPLLGGSNDLEVEKFSSRLLKDLAVAKKGGITLQDLLRAIHERGEINCGFS</sequence>
<dbReference type="AlphaFoldDB" id="R7VKR4"/>
<protein>
    <submittedName>
        <fullName evidence="3 4">Uncharacterized protein</fullName>
    </submittedName>
</protein>
<evidence type="ECO:0000313" key="4">
    <source>
        <dbReference type="EnsemblMetazoa" id="CapteP207913"/>
    </source>
</evidence>
<gene>
    <name evidence="3" type="ORF">CAPTEDRAFT_207913</name>
</gene>
<dbReference type="EMBL" id="KB292432">
    <property type="protein sequence ID" value="ELU17601.1"/>
    <property type="molecule type" value="Genomic_DNA"/>
</dbReference>
<reference evidence="3 5" key="2">
    <citation type="journal article" date="2013" name="Nature">
        <title>Insights into bilaterian evolution from three spiralian genomes.</title>
        <authorList>
            <person name="Simakov O."/>
            <person name="Marletaz F."/>
            <person name="Cho S.J."/>
            <person name="Edsinger-Gonzales E."/>
            <person name="Havlak P."/>
            <person name="Hellsten U."/>
            <person name="Kuo D.H."/>
            <person name="Larsson T."/>
            <person name="Lv J."/>
            <person name="Arendt D."/>
            <person name="Savage R."/>
            <person name="Osoegawa K."/>
            <person name="de Jong P."/>
            <person name="Grimwood J."/>
            <person name="Chapman J.A."/>
            <person name="Shapiro H."/>
            <person name="Aerts A."/>
            <person name="Otillar R.P."/>
            <person name="Terry A.Y."/>
            <person name="Boore J.L."/>
            <person name="Grigoriev I.V."/>
            <person name="Lindberg D.R."/>
            <person name="Seaver E.C."/>
            <person name="Weisblat D.A."/>
            <person name="Putnam N.H."/>
            <person name="Rokhsar D.S."/>
        </authorList>
    </citation>
    <scope>NUCLEOTIDE SEQUENCE</scope>
    <source>
        <strain evidence="3 5">I ESC-2004</strain>
    </source>
</reference>
<evidence type="ECO:0000256" key="2">
    <source>
        <dbReference type="SAM" id="SignalP"/>
    </source>
</evidence>
<name>R7VKR4_CAPTE</name>
<feature type="coiled-coil region" evidence="1">
    <location>
        <begin position="30"/>
        <end position="57"/>
    </location>
</feature>
<dbReference type="EMBL" id="AMQN01004016">
    <property type="status" value="NOT_ANNOTATED_CDS"/>
    <property type="molecule type" value="Genomic_DNA"/>
</dbReference>
<keyword evidence="5" id="KW-1185">Reference proteome</keyword>
<dbReference type="EnsemblMetazoa" id="CapteT207913">
    <property type="protein sequence ID" value="CapteP207913"/>
    <property type="gene ID" value="CapteG207913"/>
</dbReference>
<reference evidence="5" key="1">
    <citation type="submission" date="2012-12" db="EMBL/GenBank/DDBJ databases">
        <authorList>
            <person name="Hellsten U."/>
            <person name="Grimwood J."/>
            <person name="Chapman J.A."/>
            <person name="Shapiro H."/>
            <person name="Aerts A."/>
            <person name="Otillar R.P."/>
            <person name="Terry A.Y."/>
            <person name="Boore J.L."/>
            <person name="Simakov O."/>
            <person name="Marletaz F."/>
            <person name="Cho S.-J."/>
            <person name="Edsinger-Gonzales E."/>
            <person name="Havlak P."/>
            <person name="Kuo D.-H."/>
            <person name="Larsson T."/>
            <person name="Lv J."/>
            <person name="Arendt D."/>
            <person name="Savage R."/>
            <person name="Osoegawa K."/>
            <person name="de Jong P."/>
            <person name="Lindberg D.R."/>
            <person name="Seaver E.C."/>
            <person name="Weisblat D.A."/>
            <person name="Putnam N.H."/>
            <person name="Grigoriev I.V."/>
            <person name="Rokhsar D.S."/>
        </authorList>
    </citation>
    <scope>NUCLEOTIDE SEQUENCE</scope>
    <source>
        <strain evidence="5">I ESC-2004</strain>
    </source>
</reference>
<keyword evidence="2" id="KW-0732">Signal</keyword>
<dbReference type="Proteomes" id="UP000014760">
    <property type="component" value="Unassembled WGS sequence"/>
</dbReference>
<evidence type="ECO:0000313" key="3">
    <source>
        <dbReference type="EMBL" id="ELU17601.1"/>
    </source>
</evidence>
<proteinExistence type="predicted"/>
<reference evidence="4" key="3">
    <citation type="submission" date="2015-06" db="UniProtKB">
        <authorList>
            <consortium name="EnsemblMetazoa"/>
        </authorList>
    </citation>
    <scope>IDENTIFICATION</scope>
</reference>
<keyword evidence="1" id="KW-0175">Coiled coil</keyword>
<feature type="signal peptide" evidence="2">
    <location>
        <begin position="1"/>
        <end position="16"/>
    </location>
</feature>
<dbReference type="HOGENOM" id="CLU_1195822_0_0_1"/>
<evidence type="ECO:0000256" key="1">
    <source>
        <dbReference type="SAM" id="Coils"/>
    </source>
</evidence>
<organism evidence="3">
    <name type="scientific">Capitella teleta</name>
    <name type="common">Polychaete worm</name>
    <dbReference type="NCBI Taxonomy" id="283909"/>
    <lineage>
        <taxon>Eukaryota</taxon>
        <taxon>Metazoa</taxon>
        <taxon>Spiralia</taxon>
        <taxon>Lophotrochozoa</taxon>
        <taxon>Annelida</taxon>
        <taxon>Polychaeta</taxon>
        <taxon>Sedentaria</taxon>
        <taxon>Scolecida</taxon>
        <taxon>Capitellidae</taxon>
        <taxon>Capitella</taxon>
    </lineage>
</organism>
<accession>R7VKR4</accession>
<evidence type="ECO:0000313" key="5">
    <source>
        <dbReference type="Proteomes" id="UP000014760"/>
    </source>
</evidence>